<protein>
    <submittedName>
        <fullName evidence="1">Uncharacterized protein</fullName>
    </submittedName>
</protein>
<keyword evidence="2" id="KW-1185">Reference proteome</keyword>
<organism evidence="1 2">
    <name type="scientific">Paraburkholderia translucens</name>
    <dbReference type="NCBI Taxonomy" id="2886945"/>
    <lineage>
        <taxon>Bacteria</taxon>
        <taxon>Pseudomonadati</taxon>
        <taxon>Pseudomonadota</taxon>
        <taxon>Betaproteobacteria</taxon>
        <taxon>Burkholderiales</taxon>
        <taxon>Burkholderiaceae</taxon>
        <taxon>Paraburkholderia</taxon>
    </lineage>
</organism>
<accession>A0ABS8K7M8</accession>
<name>A0ABS8K7M8_9BURK</name>
<evidence type="ECO:0000313" key="2">
    <source>
        <dbReference type="Proteomes" id="UP001430614"/>
    </source>
</evidence>
<dbReference type="RefSeq" id="WP_230559644.1">
    <property type="nucleotide sequence ID" value="NZ_JAJITC010000001.1"/>
</dbReference>
<dbReference type="Proteomes" id="UP001430614">
    <property type="component" value="Unassembled WGS sequence"/>
</dbReference>
<gene>
    <name evidence="1" type="ORF">LJ655_02345</name>
</gene>
<sequence>MSPWSNESSGARINIGIGTREIAVGPRASRWTWMRKSTPPSEPFCVPMPEEQCFTETGVFNGLRAALDPAPDSEAAPEKRTPAHIRGAHIVLDDFWGNHAILRGDFRSLRTREVDEVALAHFADAYGIDAEAVMVRACVQRGGRAVFASALPRTLADGIREAGASAGVGVRTLKLCLPEMLNRALDKMPRASAMLIFATDALMQAVLVEPKGWVGYDAQRLFAGDACDPQQVAVLAEQALERCAEGTTVRRDECGLTLYGFDIDPAPLNARFASVTALASPVGKMDDDTGESFARRLLEYAQ</sequence>
<dbReference type="EMBL" id="JAJITC010000001">
    <property type="protein sequence ID" value="MCC8400745.1"/>
    <property type="molecule type" value="Genomic_DNA"/>
</dbReference>
<reference evidence="1 2" key="1">
    <citation type="submission" date="2021-11" db="EMBL/GenBank/DDBJ databases">
        <authorList>
            <person name="Oh E.-T."/>
            <person name="Kim S.-B."/>
        </authorList>
    </citation>
    <scope>NUCLEOTIDE SEQUENCE [LARGE SCALE GENOMIC DNA]</scope>
    <source>
        <strain evidence="1 2">MMS20-SJTN17</strain>
    </source>
</reference>
<evidence type="ECO:0000313" key="1">
    <source>
        <dbReference type="EMBL" id="MCC8400745.1"/>
    </source>
</evidence>
<comment type="caution">
    <text evidence="1">The sequence shown here is derived from an EMBL/GenBank/DDBJ whole genome shotgun (WGS) entry which is preliminary data.</text>
</comment>
<proteinExistence type="predicted"/>